<keyword evidence="3" id="KW-0560">Oxidoreductase</keyword>
<reference evidence="6 7" key="1">
    <citation type="submission" date="2018-06" db="EMBL/GenBank/DDBJ databases">
        <title>Genomic Encyclopedia of Type Strains, Phase I: the one thousand microbial genomes (KMG-I) project.</title>
        <authorList>
            <person name="Kyrpides N."/>
        </authorList>
    </citation>
    <scope>NUCLEOTIDE SEQUENCE [LARGE SCALE GENOMIC DNA]</scope>
    <source>
        <strain evidence="6 7">DSM 19573</strain>
    </source>
</reference>
<dbReference type="InterPro" id="IPR036188">
    <property type="entry name" value="FAD/NAD-bd_sf"/>
</dbReference>
<keyword evidence="4" id="KW-0408">Iron</keyword>
<keyword evidence="7" id="KW-1185">Reference proteome</keyword>
<evidence type="ECO:0000256" key="4">
    <source>
        <dbReference type="ARBA" id="ARBA00023004"/>
    </source>
</evidence>
<dbReference type="InterPro" id="IPR039650">
    <property type="entry name" value="HdrA-like"/>
</dbReference>
<comment type="caution">
    <text evidence="6">The sequence shown here is derived from an EMBL/GenBank/DDBJ whole genome shotgun (WGS) entry which is preliminary data.</text>
</comment>
<dbReference type="RefSeq" id="WP_110462294.1">
    <property type="nucleotide sequence ID" value="NZ_QKMR01000013.1"/>
</dbReference>
<keyword evidence="1" id="KW-0004">4Fe-4S</keyword>
<protein>
    <submittedName>
        <fullName evidence="6">FAD dependent oxidoreductase</fullName>
    </submittedName>
</protein>
<evidence type="ECO:0000313" key="7">
    <source>
        <dbReference type="Proteomes" id="UP000248132"/>
    </source>
</evidence>
<dbReference type="PRINTS" id="PR00411">
    <property type="entry name" value="PNDRDTASEI"/>
</dbReference>
<dbReference type="Pfam" id="PF12831">
    <property type="entry name" value="FAD_oxidored"/>
    <property type="match status" value="1"/>
</dbReference>
<dbReference type="PANTHER" id="PTHR43498">
    <property type="entry name" value="FERREDOXIN:COB-COM HETERODISULFIDE REDUCTASE SUBUNIT A"/>
    <property type="match status" value="1"/>
</dbReference>
<dbReference type="GO" id="GO:0051539">
    <property type="term" value="F:4 iron, 4 sulfur cluster binding"/>
    <property type="evidence" value="ECO:0007669"/>
    <property type="project" value="UniProtKB-KW"/>
</dbReference>
<evidence type="ECO:0000256" key="1">
    <source>
        <dbReference type="ARBA" id="ARBA00022485"/>
    </source>
</evidence>
<dbReference type="OrthoDB" id="9777740at2"/>
<evidence type="ECO:0000313" key="6">
    <source>
        <dbReference type="EMBL" id="PYG87130.1"/>
    </source>
</evidence>
<evidence type="ECO:0000256" key="5">
    <source>
        <dbReference type="ARBA" id="ARBA00023014"/>
    </source>
</evidence>
<dbReference type="AlphaFoldDB" id="A0A318XIS7"/>
<evidence type="ECO:0000256" key="3">
    <source>
        <dbReference type="ARBA" id="ARBA00023002"/>
    </source>
</evidence>
<dbReference type="SUPFAM" id="SSF51905">
    <property type="entry name" value="FAD/NAD(P)-binding domain"/>
    <property type="match status" value="1"/>
</dbReference>
<organism evidence="6 7">
    <name type="scientific">Ruminiclostridium sufflavum DSM 19573</name>
    <dbReference type="NCBI Taxonomy" id="1121337"/>
    <lineage>
        <taxon>Bacteria</taxon>
        <taxon>Bacillati</taxon>
        <taxon>Bacillota</taxon>
        <taxon>Clostridia</taxon>
        <taxon>Eubacteriales</taxon>
        <taxon>Oscillospiraceae</taxon>
        <taxon>Ruminiclostridium</taxon>
    </lineage>
</organism>
<keyword evidence="2" id="KW-0479">Metal-binding</keyword>
<accession>A0A318XIS7</accession>
<dbReference type="GO" id="GO:0046872">
    <property type="term" value="F:metal ion binding"/>
    <property type="evidence" value="ECO:0007669"/>
    <property type="project" value="UniProtKB-KW"/>
</dbReference>
<gene>
    <name evidence="6" type="ORF">LY28_02264</name>
</gene>
<dbReference type="Gene3D" id="3.50.50.60">
    <property type="entry name" value="FAD/NAD(P)-binding domain"/>
    <property type="match status" value="1"/>
</dbReference>
<proteinExistence type="predicted"/>
<keyword evidence="5" id="KW-0411">Iron-sulfur</keyword>
<evidence type="ECO:0000256" key="2">
    <source>
        <dbReference type="ARBA" id="ARBA00022723"/>
    </source>
</evidence>
<dbReference type="PANTHER" id="PTHR43498:SF1">
    <property type="entry name" value="COB--COM HETERODISULFIDE REDUCTASE IRON-SULFUR SUBUNIT A"/>
    <property type="match status" value="1"/>
</dbReference>
<sequence>MYNKKYDLIVVGSGAGGFPAAIAAARRGLEVLLVERNAQIGGLLVSGLPILAFLDRSGNPVVKGIGQEIIDRLQALNGTKGHIPSPLLNSVTHVSAPWMSIILFEMCEQEENLDVLLYAELKEVKVDNGKMRGISVFCRGEEMVFEANLVIDATGDACVAYKAGAKYEKGDADGKGLQPPTITFELGNVDYEKLFDYLSEHPEGYKLPETFPGIEQTLDYFRSNICFTMMGFSDIVNEARKTGELTIPRNMIDICRQVNGNTFVNVTRSIDTDVTDFESIIKAEFVCHKQVKELVPFMQKYIPGFENAQLVSMIPFIGVRESRRIVGKKQLTLDNIKNLELPEDTVAIAGYNVDIHSPDSADMTMLTVKHGVGIPYGCLVPEYVEGLLMSGRTISVDQSAFAMTRVMSTCLAVGQAAGIAMAIAHKHGVLPSDIDVSELRAELKKDNALIALD</sequence>
<name>A0A318XIS7_9FIRM</name>
<dbReference type="GO" id="GO:0016491">
    <property type="term" value="F:oxidoreductase activity"/>
    <property type="evidence" value="ECO:0007669"/>
    <property type="project" value="UniProtKB-KW"/>
</dbReference>
<dbReference type="EMBL" id="QKMR01000013">
    <property type="protein sequence ID" value="PYG87130.1"/>
    <property type="molecule type" value="Genomic_DNA"/>
</dbReference>
<dbReference type="Proteomes" id="UP000248132">
    <property type="component" value="Unassembled WGS sequence"/>
</dbReference>